<dbReference type="OrthoDB" id="9914741at2"/>
<feature type="transmembrane region" description="Helical" evidence="1">
    <location>
        <begin position="6"/>
        <end position="21"/>
    </location>
</feature>
<dbReference type="RefSeq" id="WP_128214081.1">
    <property type="nucleotide sequence ID" value="NZ_CP025746.1"/>
</dbReference>
<gene>
    <name evidence="2" type="ORF">C1I91_17840</name>
</gene>
<reference evidence="2 3" key="1">
    <citation type="submission" date="2018-01" db="EMBL/GenBank/DDBJ databases">
        <title>Genome Sequencing and Assembly of Anaerobacter polyendosporus strain CT4.</title>
        <authorList>
            <person name="Tachaapaikoon C."/>
            <person name="Sutheeworapong S."/>
            <person name="Jenjaroenpun P."/>
            <person name="Wongsurawat T."/>
            <person name="Nookeaw I."/>
            <person name="Cheawchanlertfa P."/>
            <person name="Kosugi A."/>
            <person name="Cheevadhanarak S."/>
            <person name="Ratanakhanokchai K."/>
        </authorList>
    </citation>
    <scope>NUCLEOTIDE SEQUENCE [LARGE SCALE GENOMIC DNA]</scope>
    <source>
        <strain evidence="2 3">CT4</strain>
    </source>
</reference>
<feature type="transmembrane region" description="Helical" evidence="1">
    <location>
        <begin position="28"/>
        <end position="48"/>
    </location>
</feature>
<dbReference type="EMBL" id="CP025746">
    <property type="protein sequence ID" value="QAA33358.1"/>
    <property type="molecule type" value="Genomic_DNA"/>
</dbReference>
<keyword evidence="3" id="KW-1185">Reference proteome</keyword>
<evidence type="ECO:0000313" key="3">
    <source>
        <dbReference type="Proteomes" id="UP000286268"/>
    </source>
</evidence>
<protein>
    <submittedName>
        <fullName evidence="2">Uncharacterized protein</fullName>
    </submittedName>
</protein>
<feature type="transmembrane region" description="Helical" evidence="1">
    <location>
        <begin position="54"/>
        <end position="71"/>
    </location>
</feature>
<keyword evidence="1" id="KW-0472">Membrane</keyword>
<dbReference type="Proteomes" id="UP000286268">
    <property type="component" value="Chromosome"/>
</dbReference>
<dbReference type="KEGG" id="cmah:C1I91_17840"/>
<name>A0A3R5X389_9CLOT</name>
<dbReference type="AlphaFoldDB" id="A0A3R5X389"/>
<keyword evidence="1" id="KW-1133">Transmembrane helix</keyword>
<organism evidence="2 3">
    <name type="scientific">Clostridium manihotivorum</name>
    <dbReference type="NCBI Taxonomy" id="2320868"/>
    <lineage>
        <taxon>Bacteria</taxon>
        <taxon>Bacillati</taxon>
        <taxon>Bacillota</taxon>
        <taxon>Clostridia</taxon>
        <taxon>Eubacteriales</taxon>
        <taxon>Clostridiaceae</taxon>
        <taxon>Clostridium</taxon>
    </lineage>
</organism>
<evidence type="ECO:0000256" key="1">
    <source>
        <dbReference type="SAM" id="Phobius"/>
    </source>
</evidence>
<accession>A0A3R5X389</accession>
<keyword evidence="1" id="KW-0812">Transmembrane</keyword>
<sequence length="86" mass="9816">MEYICSFSLFLAGVIFGKLIINQNKTNYDLNLISLAVFFFVLGHRTIVFNTENISLSIAYIIPPFILGALARRNLNKIYKQKNSLN</sequence>
<evidence type="ECO:0000313" key="2">
    <source>
        <dbReference type="EMBL" id="QAA33358.1"/>
    </source>
</evidence>
<proteinExistence type="predicted"/>